<dbReference type="AlphaFoldDB" id="A0A8E7AX44"/>
<evidence type="ECO:0000256" key="2">
    <source>
        <dbReference type="PROSITE-ProRule" id="PRU00169"/>
    </source>
</evidence>
<dbReference type="Pfam" id="PF02518">
    <property type="entry name" value="HATPase_c"/>
    <property type="match status" value="1"/>
</dbReference>
<dbReference type="InterPro" id="IPR003594">
    <property type="entry name" value="HATPase_dom"/>
</dbReference>
<name>A0A8E7AX44_9EURY</name>
<dbReference type="Proteomes" id="UP000680656">
    <property type="component" value="Chromosome"/>
</dbReference>
<dbReference type="Gene3D" id="3.40.50.2300">
    <property type="match status" value="1"/>
</dbReference>
<dbReference type="Pfam" id="PF00072">
    <property type="entry name" value="Response_reg"/>
    <property type="match status" value="1"/>
</dbReference>
<dbReference type="PANTHER" id="PTHR43547:SF2">
    <property type="entry name" value="HYBRID SIGNAL TRANSDUCTION HISTIDINE KINASE C"/>
    <property type="match status" value="1"/>
</dbReference>
<protein>
    <submittedName>
        <fullName evidence="6">Hybrid sensor histidine kinase/response regulator</fullName>
    </submittedName>
</protein>
<keyword evidence="6" id="KW-0808">Transferase</keyword>
<dbReference type="SUPFAM" id="SSF52172">
    <property type="entry name" value="CheY-like"/>
    <property type="match status" value="1"/>
</dbReference>
<dbReference type="PROSITE" id="PS50110">
    <property type="entry name" value="RESPONSE_REGULATORY"/>
    <property type="match status" value="1"/>
</dbReference>
<organism evidence="6 7">
    <name type="scientific">Methanospirillum purgamenti</name>
    <dbReference type="NCBI Taxonomy" id="2834276"/>
    <lineage>
        <taxon>Archaea</taxon>
        <taxon>Methanobacteriati</taxon>
        <taxon>Methanobacteriota</taxon>
        <taxon>Stenosarchaea group</taxon>
        <taxon>Methanomicrobia</taxon>
        <taxon>Methanomicrobiales</taxon>
        <taxon>Methanospirillaceae</taxon>
        <taxon>Methanospirillum</taxon>
    </lineage>
</organism>
<dbReference type="EMBL" id="CP075546">
    <property type="protein sequence ID" value="QVV87874.1"/>
    <property type="molecule type" value="Genomic_DNA"/>
</dbReference>
<dbReference type="InterPro" id="IPR001789">
    <property type="entry name" value="Sig_transdc_resp-reg_receiver"/>
</dbReference>
<evidence type="ECO:0000259" key="5">
    <source>
        <dbReference type="PROSITE" id="PS50110"/>
    </source>
</evidence>
<evidence type="ECO:0000256" key="3">
    <source>
        <dbReference type="SAM" id="Coils"/>
    </source>
</evidence>
<feature type="domain" description="Response regulatory" evidence="5">
    <location>
        <begin position="11"/>
        <end position="127"/>
    </location>
</feature>
<evidence type="ECO:0000256" key="1">
    <source>
        <dbReference type="ARBA" id="ARBA00022553"/>
    </source>
</evidence>
<feature type="coiled-coil region" evidence="3">
    <location>
        <begin position="178"/>
        <end position="216"/>
    </location>
</feature>
<keyword evidence="7" id="KW-1185">Reference proteome</keyword>
<dbReference type="KEGG" id="mrtj:KHC33_11040"/>
<dbReference type="InterPro" id="IPR036890">
    <property type="entry name" value="HATPase_C_sf"/>
</dbReference>
<evidence type="ECO:0000313" key="7">
    <source>
        <dbReference type="Proteomes" id="UP000680656"/>
    </source>
</evidence>
<dbReference type="CDD" id="cd00075">
    <property type="entry name" value="HATPase"/>
    <property type="match status" value="1"/>
</dbReference>
<keyword evidence="6" id="KW-0418">Kinase</keyword>
<dbReference type="SMART" id="SM00448">
    <property type="entry name" value="REC"/>
    <property type="match status" value="1"/>
</dbReference>
<feature type="domain" description="Histidine kinase" evidence="4">
    <location>
        <begin position="334"/>
        <end position="432"/>
    </location>
</feature>
<dbReference type="SUPFAM" id="SSF55874">
    <property type="entry name" value="ATPase domain of HSP90 chaperone/DNA topoisomerase II/histidine kinase"/>
    <property type="match status" value="1"/>
</dbReference>
<evidence type="ECO:0000259" key="4">
    <source>
        <dbReference type="PROSITE" id="PS50109"/>
    </source>
</evidence>
<dbReference type="Gene3D" id="3.30.565.10">
    <property type="entry name" value="Histidine kinase-like ATPase, C-terminal domain"/>
    <property type="match status" value="1"/>
</dbReference>
<dbReference type="GeneID" id="65097726"/>
<keyword evidence="1 2" id="KW-0597">Phosphoprotein</keyword>
<keyword evidence="3" id="KW-0175">Coiled coil</keyword>
<dbReference type="RefSeq" id="WP_214418693.1">
    <property type="nucleotide sequence ID" value="NZ_CP075546.1"/>
</dbReference>
<feature type="modified residue" description="4-aspartylphosphate" evidence="2">
    <location>
        <position position="60"/>
    </location>
</feature>
<sequence>MNKMRNNSSVSILVVEDNRTQGEYLRYILEKEGYPVTIASNGKEALAAIAQSRPHLILTDVMMPEMDGYELCSAIKRNPDTSNIPVILVTHLFNPVDVIKGLEAGADNFIIKPYTPDVIYTRIMSILQADNTPEPNNNKTPLQVVFSDRSYTIAATRLQIINILLSTYEVAVKNNSDLQVAQEKLHYLNDQMQKTLEELQKKNQELSLENHERKMVETALANANKKLYLMASITCHDLLNQLNSLQGYLELSSLDREDNPTLAWSYVDKATNILGQTIITVKFTKEYTEIGVKSPVWHNCRELVNKSLQHTSLNHVLLENLIPENFEIYADPLIEKVFSNLIENAVRYGETISKIQIRYEYINGVHSIICEDDGTGIPENEKGMIFNYQYGKNTGQGLFLSKEILSITGITIQEMGIFTKGAKFEIICPEDTIRFV</sequence>
<dbReference type="GO" id="GO:0000155">
    <property type="term" value="F:phosphorelay sensor kinase activity"/>
    <property type="evidence" value="ECO:0007669"/>
    <property type="project" value="TreeGrafter"/>
</dbReference>
<dbReference type="SMART" id="SM00387">
    <property type="entry name" value="HATPase_c"/>
    <property type="match status" value="1"/>
</dbReference>
<accession>A0A8E7AX44</accession>
<evidence type="ECO:0000313" key="6">
    <source>
        <dbReference type="EMBL" id="QVV87874.1"/>
    </source>
</evidence>
<dbReference type="PROSITE" id="PS50109">
    <property type="entry name" value="HIS_KIN"/>
    <property type="match status" value="1"/>
</dbReference>
<dbReference type="InterPro" id="IPR005467">
    <property type="entry name" value="His_kinase_dom"/>
</dbReference>
<reference evidence="6 7" key="1">
    <citation type="submission" date="2021-05" db="EMBL/GenBank/DDBJ databases">
        <title>A novel Methanospirillum isolate from a pyrite-forming mixed culture.</title>
        <authorList>
            <person name="Bunk B."/>
            <person name="Sproer C."/>
            <person name="Spring S."/>
            <person name="Pester M."/>
        </authorList>
    </citation>
    <scope>NUCLEOTIDE SEQUENCE [LARGE SCALE GENOMIC DNA]</scope>
    <source>
        <strain evidence="6 7">J.3.6.1-F.2.7.3</strain>
    </source>
</reference>
<proteinExistence type="predicted"/>
<dbReference type="InterPro" id="IPR011006">
    <property type="entry name" value="CheY-like_superfamily"/>
</dbReference>
<dbReference type="PANTHER" id="PTHR43547">
    <property type="entry name" value="TWO-COMPONENT HISTIDINE KINASE"/>
    <property type="match status" value="1"/>
</dbReference>
<gene>
    <name evidence="6" type="ORF">KHC33_11040</name>
</gene>